<dbReference type="EMBL" id="JASBWT010000025">
    <property type="protein sequence ID" value="KAJ9094417.1"/>
    <property type="molecule type" value="Genomic_DNA"/>
</dbReference>
<name>A0ACC2V585_9TREE</name>
<accession>A0ACC2V585</accession>
<organism evidence="1 2">
    <name type="scientific">Naganishia friedmannii</name>
    <dbReference type="NCBI Taxonomy" id="89922"/>
    <lineage>
        <taxon>Eukaryota</taxon>
        <taxon>Fungi</taxon>
        <taxon>Dikarya</taxon>
        <taxon>Basidiomycota</taxon>
        <taxon>Agaricomycotina</taxon>
        <taxon>Tremellomycetes</taxon>
        <taxon>Filobasidiales</taxon>
        <taxon>Filobasidiaceae</taxon>
        <taxon>Naganishia</taxon>
    </lineage>
</organism>
<reference evidence="1" key="1">
    <citation type="submission" date="2023-04" db="EMBL/GenBank/DDBJ databases">
        <title>Draft Genome sequencing of Naganishia species isolated from polar environments using Oxford Nanopore Technology.</title>
        <authorList>
            <person name="Leo P."/>
            <person name="Venkateswaran K."/>
        </authorList>
    </citation>
    <scope>NUCLEOTIDE SEQUENCE</scope>
    <source>
        <strain evidence="1">MNA-CCFEE 5423</strain>
    </source>
</reference>
<evidence type="ECO:0000313" key="1">
    <source>
        <dbReference type="EMBL" id="KAJ9094417.1"/>
    </source>
</evidence>
<keyword evidence="2" id="KW-1185">Reference proteome</keyword>
<comment type="caution">
    <text evidence="1">The sequence shown here is derived from an EMBL/GenBank/DDBJ whole genome shotgun (WGS) entry which is preliminary data.</text>
</comment>
<gene>
    <name evidence="1" type="ORF">QFC21_005956</name>
</gene>
<proteinExistence type="predicted"/>
<evidence type="ECO:0000313" key="2">
    <source>
        <dbReference type="Proteomes" id="UP001227268"/>
    </source>
</evidence>
<dbReference type="Proteomes" id="UP001227268">
    <property type="component" value="Unassembled WGS sequence"/>
</dbReference>
<protein>
    <submittedName>
        <fullName evidence="1">Uncharacterized protein</fullName>
    </submittedName>
</protein>
<sequence length="404" mass="45200">MKLTPEYAQRLFQTGAFIIFSGLPPGSEVGIDGDVHLTRKFSGWKMIPPGLHLVTWSIPSTNQQTPGLQIRRAVLRHLIAGETYVLKYSAEAEDLVPTTVDEATREEVPTVVSPEHLRALDGELAAYPLFQWTAWKSFTEGVEDADIVRLIGHSHKVDSLYESPADDEVIHKGEVIDKTTGLPANTGTNDTQDGQLAYIPFDIKRSWRNGAVGEEVTTYSRDKSWLLCRVLTEHFADEPARLLAQLQLAFLIFINVQNFSSLLAFKRFLVLLSRSERIFFDKELLTTRGITSQTVEDLYTRLFRILAAQLSSLPETFFSVDLAGTGMQDFWHDELQALCRNVARIQPTGTAPDSQASPMKESLSRLKAVAMERFQWNLDTSVTEGPGSDEEEEEGEDAPVVVEL</sequence>